<dbReference type="EMBL" id="RAVZ01000081">
    <property type="protein sequence ID" value="RKG88495.1"/>
    <property type="molecule type" value="Genomic_DNA"/>
</dbReference>
<comment type="caution">
    <text evidence="1">The sequence shown here is derived from an EMBL/GenBank/DDBJ whole genome shotgun (WGS) entry which is preliminary data.</text>
</comment>
<gene>
    <name evidence="1" type="ORF">D7V88_14235</name>
</gene>
<sequence length="73" mass="8095">MRYTRKNISELLDTVQGSPDVMGFWTSTFGGYTYTMVPSASGMYWQDVSYPGHKVCEDGGQVMIEDAASSPCR</sequence>
<protein>
    <submittedName>
        <fullName evidence="1">Uncharacterized protein</fullName>
    </submittedName>
</protein>
<reference evidence="2" key="1">
    <citation type="submission" date="2018-09" db="EMBL/GenBank/DDBJ databases">
        <authorList>
            <person name="Livingstone P.G."/>
            <person name="Whitworth D.E."/>
        </authorList>
    </citation>
    <scope>NUCLEOTIDE SEQUENCE [LARGE SCALE GENOMIC DNA]</scope>
    <source>
        <strain evidence="2">CA054A</strain>
    </source>
</reference>
<dbReference type="AlphaFoldDB" id="A0A3A8IZ68"/>
<name>A0A3A8IZ68_9BACT</name>
<keyword evidence="2" id="KW-1185">Reference proteome</keyword>
<evidence type="ECO:0000313" key="1">
    <source>
        <dbReference type="EMBL" id="RKG88495.1"/>
    </source>
</evidence>
<dbReference type="OrthoDB" id="5517715at2"/>
<dbReference type="RefSeq" id="WP_120541181.1">
    <property type="nucleotide sequence ID" value="NZ_RAVZ01000081.1"/>
</dbReference>
<proteinExistence type="predicted"/>
<dbReference type="Proteomes" id="UP000268094">
    <property type="component" value="Unassembled WGS sequence"/>
</dbReference>
<accession>A0A3A8IZ68</accession>
<evidence type="ECO:0000313" key="2">
    <source>
        <dbReference type="Proteomes" id="UP000268094"/>
    </source>
</evidence>
<organism evidence="1 2">
    <name type="scientific">Corallococcus terminator</name>
    <dbReference type="NCBI Taxonomy" id="2316733"/>
    <lineage>
        <taxon>Bacteria</taxon>
        <taxon>Pseudomonadati</taxon>
        <taxon>Myxococcota</taxon>
        <taxon>Myxococcia</taxon>
        <taxon>Myxococcales</taxon>
        <taxon>Cystobacterineae</taxon>
        <taxon>Myxococcaceae</taxon>
        <taxon>Corallococcus</taxon>
    </lineage>
</organism>